<gene>
    <name evidence="1" type="ORF">DWZ29_16730</name>
</gene>
<evidence type="ECO:0000313" key="2">
    <source>
        <dbReference type="Proteomes" id="UP000283700"/>
    </source>
</evidence>
<dbReference type="EMBL" id="QRQO01000091">
    <property type="protein sequence ID" value="RHN05400.1"/>
    <property type="molecule type" value="Genomic_DNA"/>
</dbReference>
<dbReference type="AlphaFoldDB" id="A0A415TQZ5"/>
<organism evidence="1 2">
    <name type="scientific">Anaerobutyricum hallii</name>
    <dbReference type="NCBI Taxonomy" id="39488"/>
    <lineage>
        <taxon>Bacteria</taxon>
        <taxon>Bacillati</taxon>
        <taxon>Bacillota</taxon>
        <taxon>Clostridia</taxon>
        <taxon>Lachnospirales</taxon>
        <taxon>Lachnospiraceae</taxon>
        <taxon>Anaerobutyricum</taxon>
    </lineage>
</organism>
<evidence type="ECO:0000313" key="1">
    <source>
        <dbReference type="EMBL" id="RHN05400.1"/>
    </source>
</evidence>
<name>A0A415TQZ5_9FIRM</name>
<accession>A0A415TQZ5</accession>
<reference evidence="1 2" key="1">
    <citation type="submission" date="2018-08" db="EMBL/GenBank/DDBJ databases">
        <title>A genome reference for cultivated species of the human gut microbiota.</title>
        <authorList>
            <person name="Zou Y."/>
            <person name="Xue W."/>
            <person name="Luo G."/>
        </authorList>
    </citation>
    <scope>NUCLEOTIDE SEQUENCE [LARGE SCALE GENOMIC DNA]</scope>
    <source>
        <strain evidence="1 2">AF31-17AC</strain>
    </source>
</reference>
<comment type="caution">
    <text evidence="1">The sequence shown here is derived from an EMBL/GenBank/DDBJ whole genome shotgun (WGS) entry which is preliminary data.</text>
</comment>
<proteinExistence type="predicted"/>
<protein>
    <submittedName>
        <fullName evidence="1">Uncharacterized protein</fullName>
    </submittedName>
</protein>
<sequence length="78" mass="8571">MSILLTSISQKAKTSWHILKFPNIINSVPSPAKDSPQGIKQSIFVAWEQVLDASAKANIQYATTKVTNMDCFGVHPVK</sequence>
<dbReference type="Proteomes" id="UP000283700">
    <property type="component" value="Unassembled WGS sequence"/>
</dbReference>